<accession>A0A7G9A4U2</accession>
<evidence type="ECO:0000313" key="1">
    <source>
        <dbReference type="EMBL" id="QNL31765.1"/>
    </source>
</evidence>
<proteinExistence type="predicted"/>
<dbReference type="EMBL" id="MT840191">
    <property type="protein sequence ID" value="QNL31765.1"/>
    <property type="molecule type" value="Genomic_DNA"/>
</dbReference>
<organism evidence="1">
    <name type="scientific">Bacteriophage sp</name>
    <dbReference type="NCBI Taxonomy" id="38018"/>
    <lineage>
        <taxon>Viruses</taxon>
    </lineage>
</organism>
<name>A0A7G9A4U2_9VIRU</name>
<reference evidence="1" key="1">
    <citation type="submission" date="2020-07" db="EMBL/GenBank/DDBJ databases">
        <title>Dissolved microcystin release linked to lysis of a Microcystis spp. bloom in Lake Erie (USA) attributed to a novel cyanophage.</title>
        <authorList>
            <person name="McKindles K.M."/>
            <person name="Manes M.A."/>
            <person name="DeMarco J.R."/>
            <person name="McClure A."/>
            <person name="McKay R.M."/>
            <person name="Davis T.W."/>
            <person name="Bullerjahn G.S."/>
        </authorList>
    </citation>
    <scope>NUCLEOTIDE SEQUENCE</scope>
</reference>
<sequence length="144" mass="15710">MFDTAIGVAGKFLENPTIKANASLSFSVAMGSTMTADAVGNPIMRVSSIESVVIACWLHQAKPPVAEVQEGSYLDCEYFEGRLVKPKDYPFPIKTTGELQVTINGRIGLVRQLNVFESPTSQQLGIAAKLGRRIKLYVRFEQGS</sequence>
<protein>
    <submittedName>
        <fullName evidence="1">Uncharacterized protein</fullName>
    </submittedName>
</protein>